<dbReference type="PANTHER" id="PTHR10683:SF40">
    <property type="entry name" value="FRUCTOSE-6-PHOSPHATE ALDOLASE 1-RELATED"/>
    <property type="match status" value="1"/>
</dbReference>
<protein>
    <submittedName>
        <fullName evidence="2">Transaldolase</fullName>
    </submittedName>
</protein>
<dbReference type="InterPro" id="IPR013785">
    <property type="entry name" value="Aldolase_TIM"/>
</dbReference>
<evidence type="ECO:0000256" key="1">
    <source>
        <dbReference type="ARBA" id="ARBA00023270"/>
    </source>
</evidence>
<sequence>MPVASDLTIKIFADGADLAGIKIMAEKPWVKGFTTNPTLMRKAGIVDYKPFALEVLAVEQERPISFEVFADDFAEMEQQALEIASWGKNVYVKIPVTNTRQEFAGPLIRRLTNAGVMLNVTAVFTLEQVRGITENLSADVPAIVSIFAGRIADTGLDPVPLMAESLQIIASKPKTELLWASPRELLNLVQADACGCHIITMTNDMLSKLPLLGKDLGQYSLETVEMFYRDASAAGYRIERAAAAAA</sequence>
<dbReference type="PANTHER" id="PTHR10683">
    <property type="entry name" value="TRANSALDOLASE"/>
    <property type="match status" value="1"/>
</dbReference>
<gene>
    <name evidence="2" type="ORF">SAE02_71410</name>
</gene>
<dbReference type="RefSeq" id="WP_044437509.1">
    <property type="nucleotide sequence ID" value="NZ_BJYZ01000057.1"/>
</dbReference>
<reference evidence="2 3" key="1">
    <citation type="submission" date="2019-07" db="EMBL/GenBank/DDBJ databases">
        <title>Whole genome shotgun sequence of Skermanella aerolata NBRC 106429.</title>
        <authorList>
            <person name="Hosoyama A."/>
            <person name="Uohara A."/>
            <person name="Ohji S."/>
            <person name="Ichikawa N."/>
        </authorList>
    </citation>
    <scope>NUCLEOTIDE SEQUENCE [LARGE SCALE GENOMIC DNA]</scope>
    <source>
        <strain evidence="2 3">NBRC 106429</strain>
    </source>
</reference>
<dbReference type="Proteomes" id="UP000321523">
    <property type="component" value="Unassembled WGS sequence"/>
</dbReference>
<dbReference type="AlphaFoldDB" id="A0A512E2P1"/>
<evidence type="ECO:0000313" key="3">
    <source>
        <dbReference type="Proteomes" id="UP000321523"/>
    </source>
</evidence>
<comment type="caution">
    <text evidence="2">The sequence shown here is derived from an EMBL/GenBank/DDBJ whole genome shotgun (WGS) entry which is preliminary data.</text>
</comment>
<dbReference type="InterPro" id="IPR011861">
    <property type="entry name" value="Transald_staph-type"/>
</dbReference>
<accession>A0A512E2P1</accession>
<dbReference type="NCBIfam" id="TIGR02134">
    <property type="entry name" value="transald_staph"/>
    <property type="match status" value="1"/>
</dbReference>
<keyword evidence="3" id="KW-1185">Reference proteome</keyword>
<dbReference type="SUPFAM" id="SSF51569">
    <property type="entry name" value="Aldolase"/>
    <property type="match status" value="1"/>
</dbReference>
<keyword evidence="1" id="KW-0704">Schiff base</keyword>
<proteinExistence type="predicted"/>
<name>A0A512E2P1_9PROT</name>
<dbReference type="GO" id="GO:0005975">
    <property type="term" value="P:carbohydrate metabolic process"/>
    <property type="evidence" value="ECO:0007669"/>
    <property type="project" value="InterPro"/>
</dbReference>
<dbReference type="InterPro" id="IPR001585">
    <property type="entry name" value="TAL/FSA"/>
</dbReference>
<dbReference type="Gene3D" id="3.20.20.70">
    <property type="entry name" value="Aldolase class I"/>
    <property type="match status" value="1"/>
</dbReference>
<dbReference type="EMBL" id="BJYZ01000057">
    <property type="protein sequence ID" value="GEO42993.1"/>
    <property type="molecule type" value="Genomic_DNA"/>
</dbReference>
<dbReference type="OrthoDB" id="9807051at2"/>
<evidence type="ECO:0000313" key="2">
    <source>
        <dbReference type="EMBL" id="GEO42993.1"/>
    </source>
</evidence>
<dbReference type="Pfam" id="PF00923">
    <property type="entry name" value="TAL_FSA"/>
    <property type="match status" value="1"/>
</dbReference>
<organism evidence="2 3">
    <name type="scientific">Skermanella aerolata</name>
    <dbReference type="NCBI Taxonomy" id="393310"/>
    <lineage>
        <taxon>Bacteria</taxon>
        <taxon>Pseudomonadati</taxon>
        <taxon>Pseudomonadota</taxon>
        <taxon>Alphaproteobacteria</taxon>
        <taxon>Rhodospirillales</taxon>
        <taxon>Azospirillaceae</taxon>
        <taxon>Skermanella</taxon>
    </lineage>
</organism>